<dbReference type="AlphaFoldDB" id="T0YJC7"/>
<organism evidence="2">
    <name type="scientific">mine drainage metagenome</name>
    <dbReference type="NCBI Taxonomy" id="410659"/>
    <lineage>
        <taxon>unclassified sequences</taxon>
        <taxon>metagenomes</taxon>
        <taxon>ecological metagenomes</taxon>
    </lineage>
</organism>
<protein>
    <submittedName>
        <fullName evidence="2">Thermopsin</fullName>
    </submittedName>
</protein>
<proteinExistence type="predicted"/>
<sequence length="791" mass="82296">MTYSGWVVYPFYGLYPADTVYAYNFPVSPILVHLPHTFVVSSNLTLTPTPTVDFSVNAHTVSLPVPGAAYIIGDLWYNYSWEGVTYSNGPYPDNPSPGGLSPQFGVVGGPSGGIGNFLPPTQGSLVPRIRPFGQTGFVQAASKAFRENVDQTGEVASNLTWQPAAGNNWTVGYQNGGADQGVLSYTPSAHFNVTFQETGLPSGTRWYVNVSGVGSFNTTGSSLSFYLYNGTYSYTISSGGRYYAPTPGTGSLDVKGAALTVSVAFRPYSSRVTFTETGLPTGQPWEVTLGPQTLSATGSAIHFTVLNGSYSFTVDPSKGWLPSPPSGIVLVAGVATGVSITFSPPSFPVTFLRIAGTPPSWSITFSNGAQPSTTSASLVTHLPNATYAYAVGTPDTLWKPTPAFGSLTVAGGPITVNVTFVAATYTVDVVASGIPGSVAWWANISGQTPTEVQGTQSTFLLTNGSYLIQLASTDPLYRPTPRAVGFTVQGSALSVNVTFQRVSYLVSILASSGPGPASWNLTVAGVGSWSTPASGVFLDLSNGSYPYAVSSGDPTWRPVNASGTIVVDGTGSNWTVAFTRVVYPVVFQGVAGTGPGSWGIGINGGPTHPESNQGVEVSLPNGTYVYQVLSGNVSWRGTPSTANLTVLGHAVTVPLHFSLVRFDLVFQVINLPGGDAWQVNLTAVTTLTGTSGSLNVSLANGSYGFRVLPPSGMTASPAFGNVTVQGQPVTETITLAAESSSSHSPGLTFPFSFSGEGLYLGLSIVVAGVAAILIAALASRRRRQPPPPDRS</sequence>
<evidence type="ECO:0000256" key="1">
    <source>
        <dbReference type="SAM" id="Phobius"/>
    </source>
</evidence>
<dbReference type="EMBL" id="AUZY01011276">
    <property type="protein sequence ID" value="EQD35516.1"/>
    <property type="molecule type" value="Genomic_DNA"/>
</dbReference>
<reference evidence="2" key="1">
    <citation type="submission" date="2013-08" db="EMBL/GenBank/DDBJ databases">
        <authorList>
            <person name="Mendez C."/>
            <person name="Richter M."/>
            <person name="Ferrer M."/>
            <person name="Sanchez J."/>
        </authorList>
    </citation>
    <scope>NUCLEOTIDE SEQUENCE</scope>
</reference>
<feature type="transmembrane region" description="Helical" evidence="1">
    <location>
        <begin position="758"/>
        <end position="778"/>
    </location>
</feature>
<keyword evidence="1" id="KW-0812">Transmembrane</keyword>
<gene>
    <name evidence="2" type="ORF">B1B_16908</name>
</gene>
<reference evidence="2" key="2">
    <citation type="journal article" date="2014" name="ISME J.">
        <title>Microbial stratification in low pH oxic and suboxic macroscopic growths along an acid mine drainage.</title>
        <authorList>
            <person name="Mendez-Garcia C."/>
            <person name="Mesa V."/>
            <person name="Sprenger R.R."/>
            <person name="Richter M."/>
            <person name="Diez M.S."/>
            <person name="Solano J."/>
            <person name="Bargiela R."/>
            <person name="Golyshina O.V."/>
            <person name="Manteca A."/>
            <person name="Ramos J.L."/>
            <person name="Gallego J.R."/>
            <person name="Llorente I."/>
            <person name="Martins Dos Santos V.A."/>
            <person name="Jensen O.N."/>
            <person name="Pelaez A.I."/>
            <person name="Sanchez J."/>
            <person name="Ferrer M."/>
        </authorList>
    </citation>
    <scope>NUCLEOTIDE SEQUENCE</scope>
</reference>
<name>T0YJC7_9ZZZZ</name>
<evidence type="ECO:0000313" key="2">
    <source>
        <dbReference type="EMBL" id="EQD35516.1"/>
    </source>
</evidence>
<accession>T0YJC7</accession>
<comment type="caution">
    <text evidence="2">The sequence shown here is derived from an EMBL/GenBank/DDBJ whole genome shotgun (WGS) entry which is preliminary data.</text>
</comment>
<keyword evidence="1" id="KW-1133">Transmembrane helix</keyword>
<keyword evidence="1" id="KW-0472">Membrane</keyword>